<evidence type="ECO:0000259" key="2">
    <source>
        <dbReference type="Pfam" id="PF00668"/>
    </source>
</evidence>
<name>A0ABR7SW91_9ACTN</name>
<dbReference type="EMBL" id="JACTVJ010000030">
    <property type="protein sequence ID" value="MBC9718915.1"/>
    <property type="molecule type" value="Genomic_DNA"/>
</dbReference>
<gene>
    <name evidence="3" type="ORF">H9Y04_40955</name>
</gene>
<proteinExistence type="predicted"/>
<comment type="caution">
    <text evidence="3">The sequence shown here is derived from an EMBL/GenBank/DDBJ whole genome shotgun (WGS) entry which is preliminary data.</text>
</comment>
<evidence type="ECO:0000256" key="1">
    <source>
        <dbReference type="SAM" id="MobiDB-lite"/>
    </source>
</evidence>
<organism evidence="3 4">
    <name type="scientific">Streptomyces polyasparticus</name>
    <dbReference type="NCBI Taxonomy" id="2767826"/>
    <lineage>
        <taxon>Bacteria</taxon>
        <taxon>Bacillati</taxon>
        <taxon>Actinomycetota</taxon>
        <taxon>Actinomycetes</taxon>
        <taxon>Kitasatosporales</taxon>
        <taxon>Streptomycetaceae</taxon>
        <taxon>Streptomyces</taxon>
    </lineage>
</organism>
<dbReference type="Gene3D" id="3.30.559.30">
    <property type="entry name" value="Nonribosomal peptide synthetase, condensation domain"/>
    <property type="match status" value="1"/>
</dbReference>
<dbReference type="Proteomes" id="UP000642284">
    <property type="component" value="Unassembled WGS sequence"/>
</dbReference>
<dbReference type="PANTHER" id="PTHR45527">
    <property type="entry name" value="NONRIBOSOMAL PEPTIDE SYNTHETASE"/>
    <property type="match status" value="1"/>
</dbReference>
<dbReference type="RefSeq" id="WP_187819336.1">
    <property type="nucleotide sequence ID" value="NZ_JACTVJ010000030.1"/>
</dbReference>
<accession>A0ABR7SW91</accession>
<feature type="region of interest" description="Disordered" evidence="1">
    <location>
        <begin position="1"/>
        <end position="31"/>
    </location>
</feature>
<dbReference type="SUPFAM" id="SSF52777">
    <property type="entry name" value="CoA-dependent acyltransferases"/>
    <property type="match status" value="2"/>
</dbReference>
<dbReference type="InterPro" id="IPR023213">
    <property type="entry name" value="CAT-like_dom_sf"/>
</dbReference>
<keyword evidence="4" id="KW-1185">Reference proteome</keyword>
<dbReference type="InterPro" id="IPR001242">
    <property type="entry name" value="Condensation_dom"/>
</dbReference>
<reference evidence="3 4" key="1">
    <citation type="submission" date="2020-08" db="EMBL/GenBank/DDBJ databases">
        <title>Genemic of Streptomyces polyaspartic.</title>
        <authorList>
            <person name="Liu W."/>
        </authorList>
    </citation>
    <scope>NUCLEOTIDE SEQUENCE [LARGE SCALE GENOMIC DNA]</scope>
    <source>
        <strain evidence="3 4">TRM66268-LWL</strain>
    </source>
</reference>
<evidence type="ECO:0000313" key="3">
    <source>
        <dbReference type="EMBL" id="MBC9718915.1"/>
    </source>
</evidence>
<dbReference type="Pfam" id="PF00668">
    <property type="entry name" value="Condensation"/>
    <property type="match status" value="1"/>
</dbReference>
<dbReference type="Gene3D" id="3.30.559.10">
    <property type="entry name" value="Chloramphenicol acetyltransferase-like domain"/>
    <property type="match status" value="1"/>
</dbReference>
<protein>
    <recommendedName>
        <fullName evidence="2">Condensation domain-containing protein</fullName>
    </recommendedName>
</protein>
<feature type="domain" description="Condensation" evidence="2">
    <location>
        <begin position="33"/>
        <end position="460"/>
    </location>
</feature>
<sequence>MAASRAGSGSIDDRLLAARGTRPPPDRIPARQQRRTVLSAAQHAMWQAQRTGRGGVTHFVLQYRLKGELDHRALDQAVGELHRRHDILRTVFQESARGIEQVVTAPGTVLVERITPPDPTDVAGTVRRLAERPYRPADVPPVRWTLLRLGASEHILLLCLHHLLADAGSEQVLQSELAALYTAFSVELAPGLPAPEVQYADFAAWQHARAAEGRDRELAYWRRVLQGAPPAVRLPFDRPPTERSGYRGATWGAEVPPAVLQGLRQLALSSRTTLAATLTAAYAQFLAAVSGQSDIVLGAMRHSRDRPELVRAIGVFAHLVPLRIDIARCRSFRELLTQVRDVTLDACAHQETPIDQVCEAAGAVAPEGRPALVQTACYHHDASETEELRLPGLSVTREQLFTDVSTFDLSLAVETAGAGARCLWEYRTELFDPATVQQLHHRFVALLAAVTADPDRPSSQGEQI</sequence>
<dbReference type="PANTHER" id="PTHR45527:SF1">
    <property type="entry name" value="FATTY ACID SYNTHASE"/>
    <property type="match status" value="1"/>
</dbReference>
<dbReference type="CDD" id="cd19531">
    <property type="entry name" value="LCL_NRPS-like"/>
    <property type="match status" value="1"/>
</dbReference>
<evidence type="ECO:0000313" key="4">
    <source>
        <dbReference type="Proteomes" id="UP000642284"/>
    </source>
</evidence>